<organism evidence="1 2">
    <name type="scientific">Brachionus plicatilis</name>
    <name type="common">Marine rotifer</name>
    <name type="synonym">Brachionus muelleri</name>
    <dbReference type="NCBI Taxonomy" id="10195"/>
    <lineage>
        <taxon>Eukaryota</taxon>
        <taxon>Metazoa</taxon>
        <taxon>Spiralia</taxon>
        <taxon>Gnathifera</taxon>
        <taxon>Rotifera</taxon>
        <taxon>Eurotatoria</taxon>
        <taxon>Monogononta</taxon>
        <taxon>Pseudotrocha</taxon>
        <taxon>Ploima</taxon>
        <taxon>Brachionidae</taxon>
        <taxon>Brachionus</taxon>
    </lineage>
</organism>
<dbReference type="AlphaFoldDB" id="A0A3M7Q9G5"/>
<gene>
    <name evidence="1" type="ORF">BpHYR1_015545</name>
</gene>
<dbReference type="Proteomes" id="UP000276133">
    <property type="component" value="Unassembled WGS sequence"/>
</dbReference>
<evidence type="ECO:0000313" key="2">
    <source>
        <dbReference type="Proteomes" id="UP000276133"/>
    </source>
</evidence>
<sequence length="64" mass="7439">MSKSETSTASILVPIYQANHDTRIIYLDLDTKLIRSLRLFDFFQKFVRLIAKVFELSANVSILF</sequence>
<keyword evidence="2" id="KW-1185">Reference proteome</keyword>
<reference evidence="1 2" key="1">
    <citation type="journal article" date="2018" name="Sci. Rep.">
        <title>Genomic signatures of local adaptation to the degree of environmental predictability in rotifers.</title>
        <authorList>
            <person name="Franch-Gras L."/>
            <person name="Hahn C."/>
            <person name="Garcia-Roger E.M."/>
            <person name="Carmona M.J."/>
            <person name="Serra M."/>
            <person name="Gomez A."/>
        </authorList>
    </citation>
    <scope>NUCLEOTIDE SEQUENCE [LARGE SCALE GENOMIC DNA]</scope>
    <source>
        <strain evidence="1">HYR1</strain>
    </source>
</reference>
<accession>A0A3M7Q9G5</accession>
<name>A0A3M7Q9G5_BRAPC</name>
<proteinExistence type="predicted"/>
<comment type="caution">
    <text evidence="1">The sequence shown here is derived from an EMBL/GenBank/DDBJ whole genome shotgun (WGS) entry which is preliminary data.</text>
</comment>
<dbReference type="EMBL" id="REGN01006909">
    <property type="protein sequence ID" value="RNA07889.1"/>
    <property type="molecule type" value="Genomic_DNA"/>
</dbReference>
<evidence type="ECO:0000313" key="1">
    <source>
        <dbReference type="EMBL" id="RNA07889.1"/>
    </source>
</evidence>
<protein>
    <submittedName>
        <fullName evidence="1">Uncharacterized protein</fullName>
    </submittedName>
</protein>